<proteinExistence type="predicted"/>
<evidence type="ECO:0000313" key="4">
    <source>
        <dbReference type="Proteomes" id="UP000659223"/>
    </source>
</evidence>
<keyword evidence="2" id="KW-0812">Transmembrane</keyword>
<evidence type="ECO:0000313" key="3">
    <source>
        <dbReference type="EMBL" id="GGX70380.1"/>
    </source>
</evidence>
<sequence>MSKQQAALYEPLPAASRSYAQPGGPSGYGAAVWPPPVPPHRGGGRAKVVAAVAIGSLVMVCTLLGGFLILTGGSSADGGTRYRLTAPDRVGGLAKTAPVDRTFRADHLERLRRLGVRDAGTVTAGYSSGSSARGMLMYSGVWGEVKNPERAVDGMFEAMAEDAQARPVKQGGAREEIEGSPERVSPRGLDGGDAVMKCQTVHFTPADGEAGAALTLPYCVWADHSTVGVVGAALGGRTGIAEAAEATGELRGAARVRVRG</sequence>
<organism evidence="3 4">
    <name type="scientific">Streptomyces hiroshimensis</name>
    <dbReference type="NCBI Taxonomy" id="66424"/>
    <lineage>
        <taxon>Bacteria</taxon>
        <taxon>Bacillati</taxon>
        <taxon>Actinomycetota</taxon>
        <taxon>Actinomycetes</taxon>
        <taxon>Kitasatosporales</taxon>
        <taxon>Streptomycetaceae</taxon>
        <taxon>Streptomyces</taxon>
    </lineage>
</organism>
<accession>A0ABQ2Y7V5</accession>
<dbReference type="Proteomes" id="UP000659223">
    <property type="component" value="Unassembled WGS sequence"/>
</dbReference>
<keyword evidence="4" id="KW-1185">Reference proteome</keyword>
<keyword evidence="2" id="KW-0472">Membrane</keyword>
<feature type="transmembrane region" description="Helical" evidence="2">
    <location>
        <begin position="48"/>
        <end position="70"/>
    </location>
</feature>
<feature type="compositionally biased region" description="Basic and acidic residues" evidence="1">
    <location>
        <begin position="172"/>
        <end position="185"/>
    </location>
</feature>
<dbReference type="RefSeq" id="WP_190020731.1">
    <property type="nucleotide sequence ID" value="NZ_BMUT01000002.1"/>
</dbReference>
<keyword evidence="2" id="KW-1133">Transmembrane helix</keyword>
<dbReference type="EMBL" id="BMUT01000002">
    <property type="protein sequence ID" value="GGX70380.1"/>
    <property type="molecule type" value="Genomic_DNA"/>
</dbReference>
<protein>
    <submittedName>
        <fullName evidence="3">Uncharacterized protein</fullName>
    </submittedName>
</protein>
<comment type="caution">
    <text evidence="3">The sequence shown here is derived from an EMBL/GenBank/DDBJ whole genome shotgun (WGS) entry which is preliminary data.</text>
</comment>
<reference evidence="4" key="1">
    <citation type="journal article" date="2019" name="Int. J. Syst. Evol. Microbiol.">
        <title>The Global Catalogue of Microorganisms (GCM) 10K type strain sequencing project: providing services to taxonomists for standard genome sequencing and annotation.</title>
        <authorList>
            <consortium name="The Broad Institute Genomics Platform"/>
            <consortium name="The Broad Institute Genome Sequencing Center for Infectious Disease"/>
            <person name="Wu L."/>
            <person name="Ma J."/>
        </authorList>
    </citation>
    <scope>NUCLEOTIDE SEQUENCE [LARGE SCALE GENOMIC DNA]</scope>
    <source>
        <strain evidence="4">JCM 4586</strain>
    </source>
</reference>
<evidence type="ECO:0000256" key="2">
    <source>
        <dbReference type="SAM" id="Phobius"/>
    </source>
</evidence>
<gene>
    <name evidence="3" type="ORF">GCM10010324_14280</name>
</gene>
<feature type="region of interest" description="Disordered" evidence="1">
    <location>
        <begin position="166"/>
        <end position="190"/>
    </location>
</feature>
<name>A0ABQ2Y7V5_9ACTN</name>
<evidence type="ECO:0000256" key="1">
    <source>
        <dbReference type="SAM" id="MobiDB-lite"/>
    </source>
</evidence>